<dbReference type="Proteomes" id="UP000805193">
    <property type="component" value="Unassembled WGS sequence"/>
</dbReference>
<proteinExistence type="predicted"/>
<accession>A0AC60NYB2</accession>
<sequence length="394" mass="44866">MITHAGVRYEDDHCQAIVPVSYVKDFKPTGLSDFDERAKYSVRWTYGDGDSDDEDDPENYYKARILLLGVSKEDVAAKMARKRIRIKKVLHSESSEDEVPEKKQDAERQEKKQMKERRETSGKASLLRLLEKKRKKMNSANLEQNVEREAERQGQEDLERHARDKRHIKSLEKQLTLKEEELVQIRGLNMRLQDQLLKEMEDNGKTHQASRLMGAASSPRQTSVGLDESAVPKRRCLGELQPLKDAPLSVCRDDNSLTTAKEDMVDLGRGIFLAPQAWEDVQGCAKSSIFVKELAVALYGPQELMARSAKGRHSPRFPNQPKKRPISPNKLAVIQDCYKKRLREMGMPENLVSEDSKKKVTDLINEKIGDLRRRAKRAEEAAAAEAATRDEDTG</sequence>
<evidence type="ECO:0000313" key="2">
    <source>
        <dbReference type="Proteomes" id="UP000805193"/>
    </source>
</evidence>
<keyword evidence="2" id="KW-1185">Reference proteome</keyword>
<name>A0AC60NYB2_IXOPE</name>
<gene>
    <name evidence="1" type="ORF">HPB47_010719</name>
</gene>
<protein>
    <submittedName>
        <fullName evidence="1">Uncharacterized protein</fullName>
    </submittedName>
</protein>
<organism evidence="1 2">
    <name type="scientific">Ixodes persulcatus</name>
    <name type="common">Taiga tick</name>
    <dbReference type="NCBI Taxonomy" id="34615"/>
    <lineage>
        <taxon>Eukaryota</taxon>
        <taxon>Metazoa</taxon>
        <taxon>Ecdysozoa</taxon>
        <taxon>Arthropoda</taxon>
        <taxon>Chelicerata</taxon>
        <taxon>Arachnida</taxon>
        <taxon>Acari</taxon>
        <taxon>Parasitiformes</taxon>
        <taxon>Ixodida</taxon>
        <taxon>Ixodoidea</taxon>
        <taxon>Ixodidae</taxon>
        <taxon>Ixodinae</taxon>
        <taxon>Ixodes</taxon>
    </lineage>
</organism>
<comment type="caution">
    <text evidence="1">The sequence shown here is derived from an EMBL/GenBank/DDBJ whole genome shotgun (WGS) entry which is preliminary data.</text>
</comment>
<reference evidence="1 2" key="1">
    <citation type="journal article" date="2020" name="Cell">
        <title>Large-Scale Comparative Analyses of Tick Genomes Elucidate Their Genetic Diversity and Vector Capacities.</title>
        <authorList>
            <consortium name="Tick Genome and Microbiome Consortium (TIGMIC)"/>
            <person name="Jia N."/>
            <person name="Wang J."/>
            <person name="Shi W."/>
            <person name="Du L."/>
            <person name="Sun Y."/>
            <person name="Zhan W."/>
            <person name="Jiang J.F."/>
            <person name="Wang Q."/>
            <person name="Zhang B."/>
            <person name="Ji P."/>
            <person name="Bell-Sakyi L."/>
            <person name="Cui X.M."/>
            <person name="Yuan T.T."/>
            <person name="Jiang B.G."/>
            <person name="Yang W.F."/>
            <person name="Lam T.T."/>
            <person name="Chang Q.C."/>
            <person name="Ding S.J."/>
            <person name="Wang X.J."/>
            <person name="Zhu J.G."/>
            <person name="Ruan X.D."/>
            <person name="Zhao L."/>
            <person name="Wei J.T."/>
            <person name="Ye R.Z."/>
            <person name="Que T.C."/>
            <person name="Du C.H."/>
            <person name="Zhou Y.H."/>
            <person name="Cheng J.X."/>
            <person name="Dai P.F."/>
            <person name="Guo W.B."/>
            <person name="Han X.H."/>
            <person name="Huang E.J."/>
            <person name="Li L.F."/>
            <person name="Wei W."/>
            <person name="Gao Y.C."/>
            <person name="Liu J.Z."/>
            <person name="Shao H.Z."/>
            <person name="Wang X."/>
            <person name="Wang C.C."/>
            <person name="Yang T.C."/>
            <person name="Huo Q.B."/>
            <person name="Li W."/>
            <person name="Chen H.Y."/>
            <person name="Chen S.E."/>
            <person name="Zhou L.G."/>
            <person name="Ni X.B."/>
            <person name="Tian J.H."/>
            <person name="Sheng Y."/>
            <person name="Liu T."/>
            <person name="Pan Y.S."/>
            <person name="Xia L.Y."/>
            <person name="Li J."/>
            <person name="Zhao F."/>
            <person name="Cao W.C."/>
        </authorList>
    </citation>
    <scope>NUCLEOTIDE SEQUENCE [LARGE SCALE GENOMIC DNA]</scope>
    <source>
        <strain evidence="1">Iper-2018</strain>
    </source>
</reference>
<dbReference type="EMBL" id="JABSTQ010011371">
    <property type="protein sequence ID" value="KAG0412140.1"/>
    <property type="molecule type" value="Genomic_DNA"/>
</dbReference>
<evidence type="ECO:0000313" key="1">
    <source>
        <dbReference type="EMBL" id="KAG0412140.1"/>
    </source>
</evidence>